<dbReference type="Proteomes" id="UP000494117">
    <property type="component" value="Unassembled WGS sequence"/>
</dbReference>
<evidence type="ECO:0000313" key="2">
    <source>
        <dbReference type="Proteomes" id="UP000494117"/>
    </source>
</evidence>
<protein>
    <recommendedName>
        <fullName evidence="3">Small terminase subunit</fullName>
    </recommendedName>
</protein>
<dbReference type="AlphaFoldDB" id="A0A6S7C6E6"/>
<organism evidence="1 2">
    <name type="scientific">Achromobacter anxifer</name>
    <dbReference type="NCBI Taxonomy" id="1287737"/>
    <lineage>
        <taxon>Bacteria</taxon>
        <taxon>Pseudomonadati</taxon>
        <taxon>Pseudomonadota</taxon>
        <taxon>Betaproteobacteria</taxon>
        <taxon>Burkholderiales</taxon>
        <taxon>Alcaligenaceae</taxon>
        <taxon>Achromobacter</taxon>
    </lineage>
</organism>
<reference evidence="1 2" key="1">
    <citation type="submission" date="2020-04" db="EMBL/GenBank/DDBJ databases">
        <authorList>
            <person name="De Canck E."/>
        </authorList>
    </citation>
    <scope>NUCLEOTIDE SEQUENCE [LARGE SCALE GENOMIC DNA]</scope>
    <source>
        <strain evidence="1 2">LMG 26858</strain>
    </source>
</reference>
<proteinExistence type="predicted"/>
<evidence type="ECO:0008006" key="3">
    <source>
        <dbReference type="Google" id="ProtNLM"/>
    </source>
</evidence>
<dbReference type="Pfam" id="PF11985">
    <property type="entry name" value="Phage_Mu_Gp27"/>
    <property type="match status" value="1"/>
</dbReference>
<accession>A0A6S7C6E6</accession>
<dbReference type="EMBL" id="CADILG010000004">
    <property type="protein sequence ID" value="CAB3834648.1"/>
    <property type="molecule type" value="Genomic_DNA"/>
</dbReference>
<name>A0A6S7C6E6_9BURK</name>
<sequence length="184" mass="20219">MARKSSIKRLPSEVRQHLERRLREDRLTLDELIDDLRAAFPEAQAPSRSSLHRYKANFDELTGRMREIEAGAAAMIGELGEGVGDRAGALLAQAVTTLATNAALAAHDSDKEVSIKEVASLARAAKAAMEARTMSVRERQAVEKAAQERLIREQNQKLEQMNKSGALTPETLASIRQEIYGIVA</sequence>
<evidence type="ECO:0000313" key="1">
    <source>
        <dbReference type="EMBL" id="CAB3834648.1"/>
    </source>
</evidence>
<gene>
    <name evidence="1" type="ORF">LMG26858_00873</name>
</gene>
<keyword evidence="2" id="KW-1185">Reference proteome</keyword>
<dbReference type="RefSeq" id="WP_175205764.1">
    <property type="nucleotide sequence ID" value="NZ_CADILG010000004.1"/>
</dbReference>
<dbReference type="InterPro" id="IPR021874">
    <property type="entry name" value="Phage_Mu_Gp27"/>
</dbReference>